<evidence type="ECO:0000313" key="2">
    <source>
        <dbReference type="Proteomes" id="UP001156670"/>
    </source>
</evidence>
<reference evidence="2" key="1">
    <citation type="journal article" date="2019" name="Int. J. Syst. Evol. Microbiol.">
        <title>The Global Catalogue of Microorganisms (GCM) 10K type strain sequencing project: providing services to taxonomists for standard genome sequencing and annotation.</title>
        <authorList>
            <consortium name="The Broad Institute Genomics Platform"/>
            <consortium name="The Broad Institute Genome Sequencing Center for Infectious Disease"/>
            <person name="Wu L."/>
            <person name="Ma J."/>
        </authorList>
    </citation>
    <scope>NUCLEOTIDE SEQUENCE [LARGE SCALE GENOMIC DNA]</scope>
    <source>
        <strain evidence="2">NBRC 111980</strain>
    </source>
</reference>
<dbReference type="Proteomes" id="UP001156670">
    <property type="component" value="Unassembled WGS sequence"/>
</dbReference>
<comment type="caution">
    <text evidence="1">The sequence shown here is derived from an EMBL/GenBank/DDBJ whole genome shotgun (WGS) entry which is preliminary data.</text>
</comment>
<sequence length="142" mass="16879">MYIPRTIRSSPTWQDEDSAKIYTVSVDAAPVDRKPFYDRLRQVKVSCSISWPQTPHFSIFHKGATMLYLVVCWWGNGNELFTSVSVLTSDGWVEQSERYSFCLYDMEIMWDERNIYIETIDCERPDLLAYQTRRKKEWITQD</sequence>
<evidence type="ECO:0000313" key="1">
    <source>
        <dbReference type="EMBL" id="GLQ91720.1"/>
    </source>
</evidence>
<organism evidence="1 2">
    <name type="scientific">Dyella acidisoli</name>
    <dbReference type="NCBI Taxonomy" id="1867834"/>
    <lineage>
        <taxon>Bacteria</taxon>
        <taxon>Pseudomonadati</taxon>
        <taxon>Pseudomonadota</taxon>
        <taxon>Gammaproteobacteria</taxon>
        <taxon>Lysobacterales</taxon>
        <taxon>Rhodanobacteraceae</taxon>
        <taxon>Dyella</taxon>
    </lineage>
</organism>
<dbReference type="RefSeq" id="WP_284319467.1">
    <property type="nucleotide sequence ID" value="NZ_BSOB01000005.1"/>
</dbReference>
<name>A0ABQ5XJ67_9GAMM</name>
<gene>
    <name evidence="1" type="ORF">GCM10007901_06700</name>
</gene>
<dbReference type="EMBL" id="BSOB01000005">
    <property type="protein sequence ID" value="GLQ91720.1"/>
    <property type="molecule type" value="Genomic_DNA"/>
</dbReference>
<keyword evidence="2" id="KW-1185">Reference proteome</keyword>
<accession>A0ABQ5XJ67</accession>
<proteinExistence type="predicted"/>
<protein>
    <submittedName>
        <fullName evidence="1">Uncharacterized protein</fullName>
    </submittedName>
</protein>